<dbReference type="SMART" id="SM01360">
    <property type="entry name" value="A2M"/>
    <property type="match status" value="1"/>
</dbReference>
<dbReference type="Pfam" id="PF01835">
    <property type="entry name" value="MG2"/>
    <property type="match status" value="1"/>
</dbReference>
<dbReference type="InterPro" id="IPR041203">
    <property type="entry name" value="Bact_A2M_MG5"/>
</dbReference>
<dbReference type="SUPFAM" id="SSF48239">
    <property type="entry name" value="Terpenoid cyclases/Protein prenyltransferases"/>
    <property type="match status" value="1"/>
</dbReference>
<keyword evidence="4" id="KW-1133">Transmembrane helix</keyword>
<dbReference type="Gene3D" id="1.50.10.20">
    <property type="match status" value="1"/>
</dbReference>
<protein>
    <submittedName>
        <fullName evidence="7">Alpha-2-macroglobulin</fullName>
    </submittedName>
</protein>
<evidence type="ECO:0000256" key="4">
    <source>
        <dbReference type="SAM" id="Phobius"/>
    </source>
</evidence>
<dbReference type="Proteomes" id="UP000266327">
    <property type="component" value="Unassembled WGS sequence"/>
</dbReference>
<reference evidence="8" key="1">
    <citation type="submission" date="2018-09" db="EMBL/GenBank/DDBJ databases">
        <authorList>
            <person name="Zhu H."/>
        </authorList>
    </citation>
    <scope>NUCLEOTIDE SEQUENCE [LARGE SCALE GENOMIC DNA]</scope>
    <source>
        <strain evidence="8">K1S02-23</strain>
    </source>
</reference>
<feature type="region of interest" description="Disordered" evidence="3">
    <location>
        <begin position="1926"/>
        <end position="1947"/>
    </location>
</feature>
<dbReference type="SMART" id="SM01359">
    <property type="entry name" value="A2M_N_2"/>
    <property type="match status" value="1"/>
</dbReference>
<organism evidence="7 8">
    <name type="scientific">Noviherbaspirillum sedimenti</name>
    <dbReference type="NCBI Taxonomy" id="2320865"/>
    <lineage>
        <taxon>Bacteria</taxon>
        <taxon>Pseudomonadati</taxon>
        <taxon>Pseudomonadota</taxon>
        <taxon>Betaproteobacteria</taxon>
        <taxon>Burkholderiales</taxon>
        <taxon>Oxalobacteraceae</taxon>
        <taxon>Noviherbaspirillum</taxon>
    </lineage>
</organism>
<feature type="domain" description="Alpha-2-macroglobulin" evidence="6">
    <location>
        <begin position="1332"/>
        <end position="1423"/>
    </location>
</feature>
<gene>
    <name evidence="7" type="ORF">D3878_05670</name>
</gene>
<dbReference type="Pfam" id="PF00207">
    <property type="entry name" value="A2M"/>
    <property type="match status" value="1"/>
</dbReference>
<proteinExistence type="inferred from homology"/>
<feature type="compositionally biased region" description="Polar residues" evidence="3">
    <location>
        <begin position="1938"/>
        <end position="1947"/>
    </location>
</feature>
<dbReference type="PANTHER" id="PTHR40094:SF1">
    <property type="entry name" value="UBIQUITIN DOMAIN-CONTAINING PROTEIN"/>
    <property type="match status" value="1"/>
</dbReference>
<evidence type="ECO:0000256" key="2">
    <source>
        <dbReference type="ARBA" id="ARBA00022729"/>
    </source>
</evidence>
<dbReference type="PANTHER" id="PTHR40094">
    <property type="entry name" value="ALPHA-2-MACROGLOBULIN HOMOLOG"/>
    <property type="match status" value="1"/>
</dbReference>
<keyword evidence="2" id="KW-0732">Signal</keyword>
<dbReference type="InterPro" id="IPR008930">
    <property type="entry name" value="Terpenoid_cyclase/PrenylTrfase"/>
</dbReference>
<dbReference type="Pfam" id="PF17973">
    <property type="entry name" value="bMG10"/>
    <property type="match status" value="1"/>
</dbReference>
<dbReference type="InterPro" id="IPR021868">
    <property type="entry name" value="Alpha_2_Macroglob_MG3"/>
</dbReference>
<feature type="transmembrane region" description="Helical" evidence="4">
    <location>
        <begin position="15"/>
        <end position="35"/>
    </location>
</feature>
<keyword evidence="4" id="KW-0812">Transmembrane</keyword>
<dbReference type="Pfam" id="PF17972">
    <property type="entry name" value="bMG5"/>
    <property type="match status" value="1"/>
</dbReference>
<dbReference type="InterPro" id="IPR011625">
    <property type="entry name" value="A2M_N_BRD"/>
</dbReference>
<keyword evidence="4" id="KW-0472">Membrane</keyword>
<feature type="domain" description="Alpha-2-macroglobulin bait region" evidence="5">
    <location>
        <begin position="1128"/>
        <end position="1267"/>
    </location>
</feature>
<dbReference type="InterPro" id="IPR001599">
    <property type="entry name" value="Macroglobln_a2"/>
</dbReference>
<accession>A0A3A3FZN0</accession>
<keyword evidence="8" id="KW-1185">Reference proteome</keyword>
<evidence type="ECO:0000259" key="6">
    <source>
        <dbReference type="SMART" id="SM01360"/>
    </source>
</evidence>
<dbReference type="CDD" id="cd02891">
    <property type="entry name" value="A2M_like"/>
    <property type="match status" value="1"/>
</dbReference>
<dbReference type="Gene3D" id="2.60.40.1930">
    <property type="match status" value="1"/>
</dbReference>
<sequence length="2036" mass="221427">MGNTGAGQEPVAQNAVISVFRKLGALIGGLWNLLWRLVWRPFKWLATGLFGRFHWQAPAWMRWTADKCGFAANGLGSRIKAHPRKSLALLAILAILGGAGWYGYQWWQAQPKPVEVTFEAAEPARTEIEAEEEAARKPKPLVITFDHSVAPLAGVGKDVSAGITVSPALAGTWHWDDDKTLSLTPKDDWAVGAEYKLEFARSLFNPAVRLAQYDTTFRTAAFTAKVASAEFYQDPLNPALKQGIFQLGFSHPVNPAELEPRIELKLAEQSGGVLGIGKETTKFTISYDKLKLNAYIRSAPLPIPKDSTSLHFTLAKGLTSARGGNALESELTGAVRVPGLHSLAVNQVTPQVANNDRNEPEQVLLLETSATVHEAEMQKALSVWVLPKFHPNTKAEERDEDAPHAWSESEVTPAILKLATRQVLEAIPAEHEYTQTHSFKYQADVGAFLFVQVEKGLRSFGGYILGKSQVSVVQVPKFPSELKILSQGALLAVSGEKKVAVLARDLPGMKIEIGRVLPGQLQHLVSQSGGEFANPSFYERFGPENLIERFERKLPLPDLQPGRAHYEAVDLGEYLKGDGAERRGVFLLSVSGYDPKQEAKEARLKEKSARQPGEAPVEAEAGSEERECGEGCNDGDGQVDPHSMADKRLVLVTDLGILVKKSMDGSQDIFVQSIHTGKPVDGATVEIIGKNGLTLFSQATDASGRAHFAGISGLSRERTPLMILVKKGGDLSFMPLNKSDRGLDMSRFDVGGAKNAAVADQLSAYLFSDRGIYRPGDTFNIGMVVKPANWATSIAGLPLEVEVLDARGLTVKREKTRLAPGGFMEVSYATQESSPTGTYNINLYLVKDGRAGAQIGSTSVKVQEFQPDRMKVTARFSADATEGWVHPQELKALVNAQNLFGTPAENRRVTAEIRLSPAFPAFRAYPDYKFYDPQRAKEGYTEKPGEQTTNDKGDAEFKLGLEKYAKATYRLHFLARVFEAQGGRGVAAEAAVLVSELPHLVGFKADGALDFVSRASRRSVSIIGINPKAQASAVAGLTLQLLERRYVSVLTRQENGTYKYESRKKEILLKTSPLAIPAAGYKLQLETDTPGNFAYVIRDAQGLEFNRIEYAVAGKGNVTRSLERNAELQLTLNRKDYAPGDEIEISIKAPYAGAGLITIERDKVFAHQWFKADTLASVQKIRLPRDFEGNGYISVQFIRDPASDEIFMSPLSYGVAPFATSLAARTNKLSLTTPDLVKPGQALKMKLAAAQPTRVVVFAVDEGILQVARYQMADPLSMFFQKRMLEVRTSQILDLILPEFKKLMAASAPGGDAEGALGKHLNPFKRKRDKPAVYWSGIVDVNGEKEFSYQVPEYFNGSMRVMAVAVNENAVGTAEAKTLVRGDFVLSPNVPLAVTPGDEFDVSVGVANNVANSGKDAAVTVALKTSPHLQVIGSASQTLKIGEMREGVTTYRLKAVDGATAMLGSATLSFTSSMGSKSARLSTDVSVRPAVPRYAQISMGSFKGSIDVPTTRDMFAEYRKLEAGVSPLPLILANGLSTYLANFSHYCTEQLVSQAMPALILAKRPEFGKAEAKLPTARTLEEALRVLRTRQNAEGGFGLWAASVQGDEFVSIYALHLLLEARDRGESVPPDMLQKGLDYAQQLAASPGNSLWDLRVRAYAAYLLTRQMVVTTPLLTGIRESLEKRYPKEWQADLAAAYLAAAYQLQKQERMASGLIDHQVARLVERQLKRGSPFAYERFYDPLIHDAQVLYLLSRHFPARVKALPPAVMVALVKPIADGHFNTLSSAYLILAFDAYANVVGADAMGKLSIAEIDGAGKANPLKLPDNLVPRVPFAAGTAKLRFGNDADLTTYYAVTEAGFDKAAPKTELRAGMEVLREYVGSDGKPVTSVQVGDEVTVRLKFRAVNRNYVPSVALVDLLPGGFEPVLDTPSEPDQGAAQGSTGSTGNTAQAASVALAGLSGARSNWNIEYADVREDRVVFYGTVSQDFSEISYRIKASNSGRFIVPPAYAEAMYERSTQARSLGGQSLTVAAPKGK</sequence>
<name>A0A3A3FZN0_9BURK</name>
<feature type="region of interest" description="Disordered" evidence="3">
    <location>
        <begin position="604"/>
        <end position="640"/>
    </location>
</feature>
<dbReference type="InterPro" id="IPR041246">
    <property type="entry name" value="Bact_MG10"/>
</dbReference>
<dbReference type="RefSeq" id="WP_119784581.1">
    <property type="nucleotide sequence ID" value="NZ_QYUQ01000002.1"/>
</dbReference>
<comment type="caution">
    <text evidence="7">The sequence shown here is derived from an EMBL/GenBank/DDBJ whole genome shotgun (WGS) entry which is preliminary data.</text>
</comment>
<dbReference type="Pfam" id="PF07703">
    <property type="entry name" value="A2M_BRD"/>
    <property type="match status" value="1"/>
</dbReference>
<evidence type="ECO:0000256" key="3">
    <source>
        <dbReference type="SAM" id="MobiDB-lite"/>
    </source>
</evidence>
<feature type="transmembrane region" description="Helical" evidence="4">
    <location>
        <begin position="87"/>
        <end position="107"/>
    </location>
</feature>
<evidence type="ECO:0000259" key="5">
    <source>
        <dbReference type="SMART" id="SM01359"/>
    </source>
</evidence>
<comment type="similarity">
    <text evidence="1">Belongs to the protease inhibitor I39 (alpha-2-macroglobulin) family. Bacterial alpha-2-macroglobulin subfamily.</text>
</comment>
<dbReference type="OrthoDB" id="9767116at2"/>
<evidence type="ECO:0000313" key="7">
    <source>
        <dbReference type="EMBL" id="RJG01131.1"/>
    </source>
</evidence>
<dbReference type="InterPro" id="IPR051802">
    <property type="entry name" value="YfhM-like"/>
</dbReference>
<dbReference type="InterPro" id="IPR002890">
    <property type="entry name" value="MG2"/>
</dbReference>
<dbReference type="GO" id="GO:0004866">
    <property type="term" value="F:endopeptidase inhibitor activity"/>
    <property type="evidence" value="ECO:0007669"/>
    <property type="project" value="InterPro"/>
</dbReference>
<evidence type="ECO:0000313" key="8">
    <source>
        <dbReference type="Proteomes" id="UP000266327"/>
    </source>
</evidence>
<dbReference type="Pfam" id="PF11974">
    <property type="entry name" value="bMG3"/>
    <property type="match status" value="1"/>
</dbReference>
<dbReference type="EMBL" id="QYUQ01000002">
    <property type="protein sequence ID" value="RJG01131.1"/>
    <property type="molecule type" value="Genomic_DNA"/>
</dbReference>
<dbReference type="Gene3D" id="2.60.40.3710">
    <property type="match status" value="1"/>
</dbReference>
<evidence type="ECO:0000256" key="1">
    <source>
        <dbReference type="ARBA" id="ARBA00010556"/>
    </source>
</evidence>